<proteinExistence type="predicted"/>
<dbReference type="EMBL" id="PSQE01000002">
    <property type="protein sequence ID" value="RHN73873.1"/>
    <property type="molecule type" value="Genomic_DNA"/>
</dbReference>
<evidence type="ECO:0000256" key="1">
    <source>
        <dbReference type="SAM" id="MobiDB-lite"/>
    </source>
</evidence>
<dbReference type="Pfam" id="PF26130">
    <property type="entry name" value="PB1-like"/>
    <property type="match status" value="1"/>
</dbReference>
<protein>
    <recommendedName>
        <fullName evidence="2">PB1-like domain-containing protein</fullName>
    </recommendedName>
</protein>
<accession>A0A396JC36</accession>
<evidence type="ECO:0000313" key="4">
    <source>
        <dbReference type="Proteomes" id="UP000265566"/>
    </source>
</evidence>
<organism evidence="3 4">
    <name type="scientific">Medicago truncatula</name>
    <name type="common">Barrel medic</name>
    <name type="synonym">Medicago tribuloides</name>
    <dbReference type="NCBI Taxonomy" id="3880"/>
    <lineage>
        <taxon>Eukaryota</taxon>
        <taxon>Viridiplantae</taxon>
        <taxon>Streptophyta</taxon>
        <taxon>Embryophyta</taxon>
        <taxon>Tracheophyta</taxon>
        <taxon>Spermatophyta</taxon>
        <taxon>Magnoliopsida</taxon>
        <taxon>eudicotyledons</taxon>
        <taxon>Gunneridae</taxon>
        <taxon>Pentapetalae</taxon>
        <taxon>rosids</taxon>
        <taxon>fabids</taxon>
        <taxon>Fabales</taxon>
        <taxon>Fabaceae</taxon>
        <taxon>Papilionoideae</taxon>
        <taxon>50 kb inversion clade</taxon>
        <taxon>NPAAA clade</taxon>
        <taxon>Hologalegina</taxon>
        <taxon>IRL clade</taxon>
        <taxon>Trifolieae</taxon>
        <taxon>Medicago</taxon>
    </lineage>
</organism>
<feature type="region of interest" description="Disordered" evidence="1">
    <location>
        <begin position="123"/>
        <end position="150"/>
    </location>
</feature>
<sequence>MDQIFECVVHHAGDFSCFMDPKYVGPVETLDCDPDFFSYFALLSTLKNCGYVSLKSLWYHDPSMEGGFFPLNSDSGCRRMQSIALQYDRVHLYVVHPMSQTDVVELDPLIEYPYMAPPVPPVVNESNEGPTDVGPTAEEKNAESGVSGPNCCVNEDGPEVDLNDLGPMVDENDLFSDHENGPEGVNEGVNEDGQCNEGVGEEVTAEREDSALGVHFGDSDDEREDIAGNLDSSVGGNEVNKPTVTLNEDPVFNDPIVNANAENVAGCDSSVLV</sequence>
<dbReference type="AlphaFoldDB" id="A0A396JC36"/>
<dbReference type="Proteomes" id="UP000265566">
    <property type="component" value="Chromosome 2"/>
</dbReference>
<gene>
    <name evidence="3" type="ORF">MtrunA17_Chr2g0303271</name>
</gene>
<dbReference type="InterPro" id="IPR058594">
    <property type="entry name" value="PB1-like_dom_pln"/>
</dbReference>
<name>A0A396JC36_MEDTR</name>
<evidence type="ECO:0000259" key="2">
    <source>
        <dbReference type="Pfam" id="PF26130"/>
    </source>
</evidence>
<comment type="caution">
    <text evidence="3">The sequence shown here is derived from an EMBL/GenBank/DDBJ whole genome shotgun (WGS) entry which is preliminary data.</text>
</comment>
<dbReference type="Gramene" id="rna9758">
    <property type="protein sequence ID" value="RHN73873.1"/>
    <property type="gene ID" value="gene9758"/>
</dbReference>
<feature type="domain" description="PB1-like" evidence="2">
    <location>
        <begin position="1"/>
        <end position="96"/>
    </location>
</feature>
<evidence type="ECO:0000313" key="3">
    <source>
        <dbReference type="EMBL" id="RHN73873.1"/>
    </source>
</evidence>
<reference evidence="4" key="1">
    <citation type="journal article" date="2018" name="Nat. Plants">
        <title>Whole-genome landscape of Medicago truncatula symbiotic genes.</title>
        <authorList>
            <person name="Pecrix Y."/>
            <person name="Staton S.E."/>
            <person name="Sallet E."/>
            <person name="Lelandais-Briere C."/>
            <person name="Moreau S."/>
            <person name="Carrere S."/>
            <person name="Blein T."/>
            <person name="Jardinaud M.F."/>
            <person name="Latrasse D."/>
            <person name="Zouine M."/>
            <person name="Zahm M."/>
            <person name="Kreplak J."/>
            <person name="Mayjonade B."/>
            <person name="Satge C."/>
            <person name="Perez M."/>
            <person name="Cauet S."/>
            <person name="Marande W."/>
            <person name="Chantry-Darmon C."/>
            <person name="Lopez-Roques C."/>
            <person name="Bouchez O."/>
            <person name="Berard A."/>
            <person name="Debelle F."/>
            <person name="Munos S."/>
            <person name="Bendahmane A."/>
            <person name="Berges H."/>
            <person name="Niebel A."/>
            <person name="Buitink J."/>
            <person name="Frugier F."/>
            <person name="Benhamed M."/>
            <person name="Crespi M."/>
            <person name="Gouzy J."/>
            <person name="Gamas P."/>
        </authorList>
    </citation>
    <scope>NUCLEOTIDE SEQUENCE [LARGE SCALE GENOMIC DNA]</scope>
    <source>
        <strain evidence="4">cv. Jemalong A17</strain>
    </source>
</reference>